<evidence type="ECO:0000313" key="2">
    <source>
        <dbReference type="EMBL" id="TYL36277.1"/>
    </source>
</evidence>
<feature type="compositionally biased region" description="Polar residues" evidence="1">
    <location>
        <begin position="1"/>
        <end position="11"/>
    </location>
</feature>
<dbReference type="CDD" id="cd00298">
    <property type="entry name" value="ACD_sHsps_p23-like"/>
    <property type="match status" value="1"/>
</dbReference>
<feature type="region of interest" description="Disordered" evidence="1">
    <location>
        <begin position="1"/>
        <end position="105"/>
    </location>
</feature>
<accession>A0A8J8TQ89</accession>
<organism evidence="2 3">
    <name type="scientific">Natronococcus pandeyae</name>
    <dbReference type="NCBI Taxonomy" id="2055836"/>
    <lineage>
        <taxon>Archaea</taxon>
        <taxon>Methanobacteriati</taxon>
        <taxon>Methanobacteriota</taxon>
        <taxon>Stenosarchaea group</taxon>
        <taxon>Halobacteria</taxon>
        <taxon>Halobacteriales</taxon>
        <taxon>Natrialbaceae</taxon>
        <taxon>Natronococcus</taxon>
    </lineage>
</organism>
<sequence length="181" mass="19841">MSDNPPDQPNESPDDRDETPHWLTTLLSALERLERNDGSISGRRRGDRTTTDYNISVGSGLDRSIGDSFDSIRDDDDERSGVSDRPRKRRRRRSSSNSHHLTTNVYDDELVVTADVAGADPEEVTVGFDDSTLVVAISGSELDRVDVPWPERTAEATIKNGVLTVTVEPDTESTTPAGDDG</sequence>
<dbReference type="OrthoDB" id="170746at2157"/>
<gene>
    <name evidence="2" type="ORF">CV102_23650</name>
</gene>
<reference evidence="2" key="1">
    <citation type="submission" date="2017-11" db="EMBL/GenBank/DDBJ databases">
        <authorList>
            <person name="Kajale S.C."/>
            <person name="Sharma A."/>
        </authorList>
    </citation>
    <scope>NUCLEOTIDE SEQUENCE</scope>
    <source>
        <strain evidence="2">LS1_42</strain>
    </source>
</reference>
<comment type="caution">
    <text evidence="2">The sequence shown here is derived from an EMBL/GenBank/DDBJ whole genome shotgun (WGS) entry which is preliminary data.</text>
</comment>
<dbReference type="EMBL" id="PHNJ01000020">
    <property type="protein sequence ID" value="TYL36277.1"/>
    <property type="molecule type" value="Genomic_DNA"/>
</dbReference>
<name>A0A8J8TQ89_9EURY</name>
<dbReference type="Gene3D" id="2.60.40.790">
    <property type="match status" value="1"/>
</dbReference>
<dbReference type="Pfam" id="PF23444">
    <property type="entry name" value="DUF7127"/>
    <property type="match status" value="1"/>
</dbReference>
<dbReference type="InterPro" id="IPR008978">
    <property type="entry name" value="HSP20-like_chaperone"/>
</dbReference>
<dbReference type="RefSeq" id="WP_148860448.1">
    <property type="nucleotide sequence ID" value="NZ_PHNJ01000020.1"/>
</dbReference>
<dbReference type="Proteomes" id="UP000766904">
    <property type="component" value="Unassembled WGS sequence"/>
</dbReference>
<evidence type="ECO:0000313" key="3">
    <source>
        <dbReference type="Proteomes" id="UP000766904"/>
    </source>
</evidence>
<keyword evidence="3" id="KW-1185">Reference proteome</keyword>
<proteinExistence type="predicted"/>
<dbReference type="AlphaFoldDB" id="A0A8J8TQ89"/>
<dbReference type="SUPFAM" id="SSF49764">
    <property type="entry name" value="HSP20-like chaperones"/>
    <property type="match status" value="1"/>
</dbReference>
<evidence type="ECO:0008006" key="4">
    <source>
        <dbReference type="Google" id="ProtNLM"/>
    </source>
</evidence>
<protein>
    <recommendedName>
        <fullName evidence="4">Hsp20/alpha crystallin family protein</fullName>
    </recommendedName>
</protein>
<evidence type="ECO:0000256" key="1">
    <source>
        <dbReference type="SAM" id="MobiDB-lite"/>
    </source>
</evidence>
<dbReference type="InterPro" id="IPR055551">
    <property type="entry name" value="DUF7127"/>
</dbReference>